<dbReference type="AlphaFoldDB" id="A0A1A7WEP2"/>
<sequence length="112" mass="13553">SNYFGVPQPQKKRKTESVPQKKRVFLEKWLQEVSWLQTNEEHTDMWCRTGRENPTLADKNSAFYVCKKNFYHLAFDKHANSRKHQKVVREMINETRRGEAQWVTRPMERKTK</sequence>
<name>A0A1A7WEP2_9TELE</name>
<gene>
    <name evidence="1" type="primary">Nfu_g_1_012608</name>
</gene>
<evidence type="ECO:0000313" key="1">
    <source>
        <dbReference type="EMBL" id="SBP04457.1"/>
    </source>
</evidence>
<feature type="non-terminal residue" evidence="1">
    <location>
        <position position="1"/>
    </location>
</feature>
<dbReference type="EMBL" id="HADW01003057">
    <property type="protein sequence ID" value="SBP04457.1"/>
    <property type="molecule type" value="Transcribed_RNA"/>
</dbReference>
<reference evidence="1" key="2">
    <citation type="submission" date="2016-06" db="EMBL/GenBank/DDBJ databases">
        <title>The genome of a short-lived fish provides insights into sex chromosome evolution and the genetic control of aging.</title>
        <authorList>
            <person name="Reichwald K."/>
            <person name="Felder M."/>
            <person name="Petzold A."/>
            <person name="Koch P."/>
            <person name="Groth M."/>
            <person name="Platzer M."/>
        </authorList>
    </citation>
    <scope>NUCLEOTIDE SEQUENCE</scope>
    <source>
        <tissue evidence="1">Brain</tissue>
    </source>
</reference>
<proteinExistence type="predicted"/>
<accession>A0A1A7WEP2</accession>
<protein>
    <submittedName>
        <fullName evidence="1">Uncharacterized protein</fullName>
    </submittedName>
</protein>
<reference evidence="1" key="1">
    <citation type="submission" date="2016-05" db="EMBL/GenBank/DDBJ databases">
        <authorList>
            <person name="Lavstsen T."/>
            <person name="Jespersen J.S."/>
        </authorList>
    </citation>
    <scope>NUCLEOTIDE SEQUENCE</scope>
    <source>
        <tissue evidence="1">Brain</tissue>
    </source>
</reference>
<organism evidence="1">
    <name type="scientific">Iconisemion striatum</name>
    <dbReference type="NCBI Taxonomy" id="60296"/>
    <lineage>
        <taxon>Eukaryota</taxon>
        <taxon>Metazoa</taxon>
        <taxon>Chordata</taxon>
        <taxon>Craniata</taxon>
        <taxon>Vertebrata</taxon>
        <taxon>Euteleostomi</taxon>
        <taxon>Actinopterygii</taxon>
        <taxon>Neopterygii</taxon>
        <taxon>Teleostei</taxon>
        <taxon>Neoteleostei</taxon>
        <taxon>Acanthomorphata</taxon>
        <taxon>Ovalentaria</taxon>
        <taxon>Atherinomorphae</taxon>
        <taxon>Cyprinodontiformes</taxon>
        <taxon>Nothobranchiidae</taxon>
        <taxon>Iconisemion</taxon>
    </lineage>
</organism>